<proteinExistence type="inferred from homology"/>
<keyword evidence="9" id="KW-1185">Reference proteome</keyword>
<dbReference type="InterPro" id="IPR000109">
    <property type="entry name" value="POT_fam"/>
</dbReference>
<dbReference type="GO" id="GO:0022857">
    <property type="term" value="F:transmembrane transporter activity"/>
    <property type="evidence" value="ECO:0007669"/>
    <property type="project" value="InterPro"/>
</dbReference>
<evidence type="ECO:0008006" key="10">
    <source>
        <dbReference type="Google" id="ProtNLM"/>
    </source>
</evidence>
<evidence type="ECO:0000256" key="7">
    <source>
        <dbReference type="SAM" id="Phobius"/>
    </source>
</evidence>
<feature type="transmembrane region" description="Helical" evidence="7">
    <location>
        <begin position="458"/>
        <end position="480"/>
    </location>
</feature>
<feature type="transmembrane region" description="Helical" evidence="7">
    <location>
        <begin position="304"/>
        <end position="324"/>
    </location>
</feature>
<evidence type="ECO:0000256" key="1">
    <source>
        <dbReference type="ARBA" id="ARBA00004141"/>
    </source>
</evidence>
<dbReference type="Gene3D" id="1.20.1250.20">
    <property type="entry name" value="MFS general substrate transporter like domains"/>
    <property type="match status" value="1"/>
</dbReference>
<accession>A0A484NH72</accession>
<comment type="similarity">
    <text evidence="2">Belongs to the major facilitator superfamily. Proton-dependent oligopeptide transporter (POT/PTR) (TC 2.A.17) family.</text>
</comment>
<gene>
    <name evidence="8" type="ORF">CCAM_LOCUS42511</name>
</gene>
<dbReference type="InterPro" id="IPR036259">
    <property type="entry name" value="MFS_trans_sf"/>
</dbReference>
<keyword evidence="3 7" id="KW-0812">Transmembrane</keyword>
<dbReference type="GO" id="GO:0016020">
    <property type="term" value="C:membrane"/>
    <property type="evidence" value="ECO:0007669"/>
    <property type="project" value="UniProtKB-SubCell"/>
</dbReference>
<dbReference type="OrthoDB" id="8904098at2759"/>
<dbReference type="Proteomes" id="UP000595140">
    <property type="component" value="Unassembled WGS sequence"/>
</dbReference>
<dbReference type="SUPFAM" id="SSF103473">
    <property type="entry name" value="MFS general substrate transporter"/>
    <property type="match status" value="1"/>
</dbReference>
<feature type="transmembrane region" description="Helical" evidence="7">
    <location>
        <begin position="176"/>
        <end position="197"/>
    </location>
</feature>
<evidence type="ECO:0000256" key="2">
    <source>
        <dbReference type="ARBA" id="ARBA00005982"/>
    </source>
</evidence>
<feature type="transmembrane region" description="Helical" evidence="7">
    <location>
        <begin position="258"/>
        <end position="284"/>
    </location>
</feature>
<evidence type="ECO:0000256" key="5">
    <source>
        <dbReference type="ARBA" id="ARBA00023136"/>
    </source>
</evidence>
<comment type="similarity">
    <text evidence="6">Belongs to the major facilitator superfamily. Phosphate:H(+) symporter (TC 2.A.1.9) family.</text>
</comment>
<evidence type="ECO:0000256" key="6">
    <source>
        <dbReference type="ARBA" id="ARBA00044504"/>
    </source>
</evidence>
<evidence type="ECO:0000256" key="3">
    <source>
        <dbReference type="ARBA" id="ARBA00022692"/>
    </source>
</evidence>
<feature type="transmembrane region" description="Helical" evidence="7">
    <location>
        <begin position="382"/>
        <end position="405"/>
    </location>
</feature>
<evidence type="ECO:0000256" key="4">
    <source>
        <dbReference type="ARBA" id="ARBA00022989"/>
    </source>
</evidence>
<feature type="transmembrane region" description="Helical" evidence="7">
    <location>
        <begin position="60"/>
        <end position="80"/>
    </location>
</feature>
<evidence type="ECO:0000313" key="8">
    <source>
        <dbReference type="EMBL" id="VFR00736.1"/>
    </source>
</evidence>
<protein>
    <recommendedName>
        <fullName evidence="10">Major facilitator superfamily (MFS) profile domain-containing protein</fullName>
    </recommendedName>
</protein>
<dbReference type="Pfam" id="PF00854">
    <property type="entry name" value="PTR2"/>
    <property type="match status" value="1"/>
</dbReference>
<evidence type="ECO:0000313" key="9">
    <source>
        <dbReference type="Proteomes" id="UP000595140"/>
    </source>
</evidence>
<reference evidence="8 9" key="1">
    <citation type="submission" date="2018-04" db="EMBL/GenBank/DDBJ databases">
        <authorList>
            <person name="Vogel A."/>
        </authorList>
    </citation>
    <scope>NUCLEOTIDE SEQUENCE [LARGE SCALE GENOMIC DNA]</scope>
</reference>
<name>A0A484NH72_9ASTE</name>
<dbReference type="AlphaFoldDB" id="A0A484NH72"/>
<dbReference type="EMBL" id="OOIL02006707">
    <property type="protein sequence ID" value="VFR00736.1"/>
    <property type="molecule type" value="Genomic_DNA"/>
</dbReference>
<feature type="transmembrane region" description="Helical" evidence="7">
    <location>
        <begin position="417"/>
        <end position="438"/>
    </location>
</feature>
<keyword evidence="4 7" id="KW-1133">Transmembrane helix</keyword>
<dbReference type="PANTHER" id="PTHR11654">
    <property type="entry name" value="OLIGOPEPTIDE TRANSPORTER-RELATED"/>
    <property type="match status" value="1"/>
</dbReference>
<keyword evidence="5 7" id="KW-0472">Membrane</keyword>
<comment type="subcellular location">
    <subcellularLocation>
        <location evidence="1">Membrane</location>
        <topology evidence="1">Multi-pass membrane protein</topology>
    </subcellularLocation>
</comment>
<feature type="transmembrane region" description="Helical" evidence="7">
    <location>
        <begin position="92"/>
        <end position="113"/>
    </location>
</feature>
<organism evidence="8 9">
    <name type="scientific">Cuscuta campestris</name>
    <dbReference type="NCBI Taxonomy" id="132261"/>
    <lineage>
        <taxon>Eukaryota</taxon>
        <taxon>Viridiplantae</taxon>
        <taxon>Streptophyta</taxon>
        <taxon>Embryophyta</taxon>
        <taxon>Tracheophyta</taxon>
        <taxon>Spermatophyta</taxon>
        <taxon>Magnoliopsida</taxon>
        <taxon>eudicotyledons</taxon>
        <taxon>Gunneridae</taxon>
        <taxon>Pentapetalae</taxon>
        <taxon>asterids</taxon>
        <taxon>lamiids</taxon>
        <taxon>Solanales</taxon>
        <taxon>Convolvulaceae</taxon>
        <taxon>Cuscuteae</taxon>
        <taxon>Cuscuta</taxon>
        <taxon>Cuscuta subgen. Grammica</taxon>
        <taxon>Cuscuta sect. Cleistogrammica</taxon>
    </lineage>
</organism>
<sequence length="483" mass="52509">MAAADAAAARKLTITRPCILLIAIAGTERFVFKGVASNMVTFLTQVVRMGNSSAAKVVNYWSGVTFVLPLVVAPLANSYFRHPHHSTIFASALVYLLGLVVLASTTLMGAAGIKTTSASLFFISLGNAGYKPALQALAAEQLEDDSGGEEDKSAFFKWSYFGVCCGSLVSFVQETFGWGLGFSIPALSMLASLLLFLSASRFFVHRDPAAAAAGTTEMVVLPSHESSGGDEIEVEGEEERLLDMEKKGMENIYQTGRVVLRLLPVWTMMLPFTVIFQQPATFFIKQGMQMERRVGSHHFRIPPAALQTAITISVIVLTPVYDRAFVPLARRLTKQDKGVTVRQRMGIGMVLSVAAMAAAALTEGKRLAAAAAARREMTIFWLLPQYILLGLSDIFVVVGMQEFFYSGVPATMKTLGFAVDTSVFGVGSFVGSLLIFLLERFTGWLSDDVNKGGSLDKYYWFLSGLSGVSFILFVIFSNLFHHL</sequence>